<dbReference type="GO" id="GO:0006412">
    <property type="term" value="P:translation"/>
    <property type="evidence" value="ECO:0007669"/>
    <property type="project" value="UniProtKB-UniRule"/>
</dbReference>
<accession>L0AB02</accession>
<dbReference type="Pfam" id="PF00828">
    <property type="entry name" value="Ribosomal_L27A"/>
    <property type="match status" value="1"/>
</dbReference>
<evidence type="ECO:0000256" key="1">
    <source>
        <dbReference type="ARBA" id="ARBA00022980"/>
    </source>
</evidence>
<dbReference type="OrthoDB" id="11309at2157"/>
<dbReference type="InterPro" id="IPR021131">
    <property type="entry name" value="Ribosomal_uL15/eL18"/>
</dbReference>
<organism evidence="5 6">
    <name type="scientific">Caldisphaera lagunensis (strain DSM 15908 / JCM 11604 / ANMR 0165 / IC-154)</name>
    <dbReference type="NCBI Taxonomy" id="1056495"/>
    <lineage>
        <taxon>Archaea</taxon>
        <taxon>Thermoproteota</taxon>
        <taxon>Thermoprotei</taxon>
        <taxon>Acidilobales</taxon>
        <taxon>Caldisphaeraceae</taxon>
        <taxon>Caldisphaera</taxon>
    </lineage>
</organism>
<dbReference type="AlphaFoldDB" id="L0AB02"/>
<dbReference type="KEGG" id="clg:Calag_0552"/>
<dbReference type="HOGENOM" id="CLU_146465_0_0_2"/>
<evidence type="ECO:0000259" key="4">
    <source>
        <dbReference type="Pfam" id="PF00828"/>
    </source>
</evidence>
<name>L0AB02_CALLD</name>
<dbReference type="GeneID" id="14211812"/>
<dbReference type="InterPro" id="IPR022947">
    <property type="entry name" value="Ribosomal_eL18_arc"/>
</dbReference>
<comment type="similarity">
    <text evidence="3">Belongs to the eukaryotic ribosomal protein eL18 family.</text>
</comment>
<dbReference type="Proteomes" id="UP000010469">
    <property type="component" value="Chromosome"/>
</dbReference>
<reference evidence="6" key="1">
    <citation type="submission" date="2012-03" db="EMBL/GenBank/DDBJ databases">
        <title>Complete genome of Caldisphaera lagunensis DSM 15908.</title>
        <authorList>
            <person name="Lucas S."/>
            <person name="Copeland A."/>
            <person name="Lapidus A."/>
            <person name="Glavina del Rio T."/>
            <person name="Dalin E."/>
            <person name="Tice H."/>
            <person name="Bruce D."/>
            <person name="Goodwin L."/>
            <person name="Pitluck S."/>
            <person name="Peters L."/>
            <person name="Mikhailova N."/>
            <person name="Teshima H."/>
            <person name="Kyrpides N."/>
            <person name="Mavromatis K."/>
            <person name="Ivanova N."/>
            <person name="Brettin T."/>
            <person name="Detter J.C."/>
            <person name="Han C."/>
            <person name="Larimer F."/>
            <person name="Land M."/>
            <person name="Hauser L."/>
            <person name="Markowitz V."/>
            <person name="Cheng J.-F."/>
            <person name="Hugenholtz P."/>
            <person name="Woyke T."/>
            <person name="Wu D."/>
            <person name="Spring S."/>
            <person name="Schroeder M."/>
            <person name="Brambilla E."/>
            <person name="Klenk H.-P."/>
            <person name="Eisen J.A."/>
        </authorList>
    </citation>
    <scope>NUCLEOTIDE SEQUENCE [LARGE SCALE GENOMIC DNA]</scope>
    <source>
        <strain evidence="6">DSM 15908 / JCM 11604 / IC-154</strain>
    </source>
</reference>
<dbReference type="eggNOG" id="arCOG00780">
    <property type="taxonomic scope" value="Archaea"/>
</dbReference>
<dbReference type="NCBIfam" id="NF003079">
    <property type="entry name" value="PRK04005.1"/>
    <property type="match status" value="1"/>
</dbReference>
<dbReference type="Gene3D" id="3.100.10.10">
    <property type="match status" value="1"/>
</dbReference>
<protein>
    <recommendedName>
        <fullName evidence="3">Large ribosomal subunit protein eL18</fullName>
    </recommendedName>
</protein>
<gene>
    <name evidence="3" type="primary">rpl18e</name>
    <name evidence="5" type="ordered locus">Calag_0552</name>
</gene>
<dbReference type="RefSeq" id="WP_015232210.1">
    <property type="nucleotide sequence ID" value="NC_019791.1"/>
</dbReference>
<evidence type="ECO:0000256" key="3">
    <source>
        <dbReference type="HAMAP-Rule" id="MF_00329"/>
    </source>
</evidence>
<keyword evidence="6" id="KW-1185">Reference proteome</keyword>
<dbReference type="GO" id="GO:0005840">
    <property type="term" value="C:ribosome"/>
    <property type="evidence" value="ECO:0007669"/>
    <property type="project" value="UniProtKB-KW"/>
</dbReference>
<keyword evidence="2 3" id="KW-0687">Ribonucleoprotein</keyword>
<evidence type="ECO:0000256" key="2">
    <source>
        <dbReference type="ARBA" id="ARBA00023274"/>
    </source>
</evidence>
<evidence type="ECO:0000313" key="5">
    <source>
        <dbReference type="EMBL" id="AFZ70312.1"/>
    </source>
</evidence>
<dbReference type="GO" id="GO:0003735">
    <property type="term" value="F:structural constituent of ribosome"/>
    <property type="evidence" value="ECO:0007669"/>
    <property type="project" value="InterPro"/>
</dbReference>
<dbReference type="InterPro" id="IPR001196">
    <property type="entry name" value="Ribosomal_uL15_CS"/>
</dbReference>
<dbReference type="SUPFAM" id="SSF52080">
    <property type="entry name" value="Ribosomal proteins L15p and L18e"/>
    <property type="match status" value="1"/>
</dbReference>
<dbReference type="InterPro" id="IPR036227">
    <property type="entry name" value="Ribosomal_uL15/eL18_sf"/>
</dbReference>
<proteinExistence type="inferred from homology"/>
<feature type="domain" description="Large ribosomal subunit protein uL15/eL18" evidence="4">
    <location>
        <begin position="63"/>
        <end position="98"/>
    </location>
</feature>
<keyword evidence="1 3" id="KW-0689">Ribosomal protein</keyword>
<dbReference type="GO" id="GO:1990904">
    <property type="term" value="C:ribonucleoprotein complex"/>
    <property type="evidence" value="ECO:0007669"/>
    <property type="project" value="UniProtKB-KW"/>
</dbReference>
<dbReference type="HAMAP" id="MF_00329">
    <property type="entry name" value="Ribosomal_eL18"/>
    <property type="match status" value="1"/>
</dbReference>
<dbReference type="InParanoid" id="L0AB02"/>
<dbReference type="EMBL" id="CP003378">
    <property type="protein sequence ID" value="AFZ70312.1"/>
    <property type="molecule type" value="Genomic_DNA"/>
</dbReference>
<dbReference type="STRING" id="1056495.Calag_0552"/>
<evidence type="ECO:0000313" key="6">
    <source>
        <dbReference type="Proteomes" id="UP000010469"/>
    </source>
</evidence>
<sequence length="119" mass="13632">MRRQVTNEILLNTISSLRKQYKNTKSKIWLYAAELLSRPKRRRIAVNLNKINRFANDNDVILIPGKVLGEGRINKKVTIIAFSFSKEAIEKIRSSGGNYITIEEALKTYPEGKSIKILI</sequence>
<dbReference type="PROSITE" id="PS00475">
    <property type="entry name" value="RIBOSOMAL_L15"/>
    <property type="match status" value="1"/>
</dbReference>
<dbReference type="FunCoup" id="L0AB02">
    <property type="interactions" value="62"/>
</dbReference>